<dbReference type="Gramene" id="TRITD1Bv1G112480.2">
    <property type="protein sequence ID" value="TRITD1Bv1G112480.2"/>
    <property type="gene ID" value="TRITD1Bv1G112480"/>
</dbReference>
<dbReference type="GO" id="GO:0051015">
    <property type="term" value="F:actin filament binding"/>
    <property type="evidence" value="ECO:0007669"/>
    <property type="project" value="UniProtKB-ARBA"/>
</dbReference>
<dbReference type="PROSITE" id="PS00478">
    <property type="entry name" value="LIM_DOMAIN_1"/>
    <property type="match status" value="1"/>
</dbReference>
<dbReference type="PANTHER" id="PTHR24206">
    <property type="entry name" value="OS06G0237300 PROTEIN"/>
    <property type="match status" value="1"/>
</dbReference>
<dbReference type="SUPFAM" id="SSF57716">
    <property type="entry name" value="Glucocorticoid receptor-like (DNA-binding domain)"/>
    <property type="match status" value="4"/>
</dbReference>
<dbReference type="InterPro" id="IPR001781">
    <property type="entry name" value="Znf_LIM"/>
</dbReference>
<dbReference type="CDD" id="cd09440">
    <property type="entry name" value="LIM1_SF3"/>
    <property type="match status" value="1"/>
</dbReference>
<accession>A0A9R0QSX6</accession>
<keyword evidence="2 4" id="KW-0862">Zinc</keyword>
<feature type="region of interest" description="Disordered" evidence="5">
    <location>
        <begin position="204"/>
        <end position="240"/>
    </location>
</feature>
<organism evidence="7 8">
    <name type="scientific">Triticum turgidum subsp. durum</name>
    <name type="common">Durum wheat</name>
    <name type="synonym">Triticum durum</name>
    <dbReference type="NCBI Taxonomy" id="4567"/>
    <lineage>
        <taxon>Eukaryota</taxon>
        <taxon>Viridiplantae</taxon>
        <taxon>Streptophyta</taxon>
        <taxon>Embryophyta</taxon>
        <taxon>Tracheophyta</taxon>
        <taxon>Spermatophyta</taxon>
        <taxon>Magnoliopsida</taxon>
        <taxon>Liliopsida</taxon>
        <taxon>Poales</taxon>
        <taxon>Poaceae</taxon>
        <taxon>BOP clade</taxon>
        <taxon>Pooideae</taxon>
        <taxon>Triticodae</taxon>
        <taxon>Triticeae</taxon>
        <taxon>Triticinae</taxon>
        <taxon>Triticum</taxon>
    </lineage>
</organism>
<evidence type="ECO:0000256" key="3">
    <source>
        <dbReference type="ARBA" id="ARBA00023038"/>
    </source>
</evidence>
<keyword evidence="3 4" id="KW-0440">LIM domain</keyword>
<dbReference type="Proteomes" id="UP000324705">
    <property type="component" value="Chromosome 1B"/>
</dbReference>
<sequence>MTFYGTQDKCKACDKTVHFIDLLTADGIPYHKYCFKCSHCKGTLSMCSYSSMDGVLFCKTHFEQLFKETGSFKKNFPTCKFVLHCSSHCCFVCNYSRNLITLYLFFFFCSGAKANNEQSKAPNKYGSVFCGTQDKCAACKKTVYPLEKMTLEGEPYHKTCFKCAHGGCILTTASYASLNGILYCQNHFWQLFKETGSYSNLLKPASAKNADEPEAAKEEEQAPEAVEEQAPEAVEDQEHS</sequence>
<feature type="domain" description="LIM zinc-binding" evidence="6">
    <location>
        <begin position="134"/>
        <end position="194"/>
    </location>
</feature>
<reference evidence="7 8" key="1">
    <citation type="submission" date="2017-09" db="EMBL/GenBank/DDBJ databases">
        <authorList>
            <consortium name="International Durum Wheat Genome Sequencing Consortium (IDWGSC)"/>
            <person name="Milanesi L."/>
        </authorList>
    </citation>
    <scope>NUCLEOTIDE SEQUENCE [LARGE SCALE GENOMIC DNA]</scope>
    <source>
        <strain evidence="8">cv. Svevo</strain>
    </source>
</reference>
<evidence type="ECO:0000259" key="6">
    <source>
        <dbReference type="PROSITE" id="PS50023"/>
    </source>
</evidence>
<keyword evidence="8" id="KW-1185">Reference proteome</keyword>
<evidence type="ECO:0000256" key="4">
    <source>
        <dbReference type="PROSITE-ProRule" id="PRU00125"/>
    </source>
</evidence>
<keyword evidence="1 4" id="KW-0479">Metal-binding</keyword>
<feature type="compositionally biased region" description="Acidic residues" evidence="5">
    <location>
        <begin position="221"/>
        <end position="240"/>
    </location>
</feature>
<dbReference type="PROSITE" id="PS50023">
    <property type="entry name" value="LIM_DOMAIN_2"/>
    <property type="match status" value="2"/>
</dbReference>
<evidence type="ECO:0000256" key="1">
    <source>
        <dbReference type="ARBA" id="ARBA00022723"/>
    </source>
</evidence>
<name>A0A9R0QSX6_TRITD</name>
<evidence type="ECO:0000313" key="8">
    <source>
        <dbReference type="Proteomes" id="UP000324705"/>
    </source>
</evidence>
<gene>
    <name evidence="7" type="ORF">TRITD_1Bv1G112480</name>
</gene>
<feature type="compositionally biased region" description="Basic and acidic residues" evidence="5">
    <location>
        <begin position="209"/>
        <end position="220"/>
    </location>
</feature>
<evidence type="ECO:0000256" key="2">
    <source>
        <dbReference type="ARBA" id="ARBA00022833"/>
    </source>
</evidence>
<dbReference type="EMBL" id="LT934112">
    <property type="protein sequence ID" value="VAH16968.1"/>
    <property type="molecule type" value="Genomic_DNA"/>
</dbReference>
<dbReference type="SMART" id="SM00132">
    <property type="entry name" value="LIM"/>
    <property type="match status" value="2"/>
</dbReference>
<feature type="domain" description="LIM zinc-binding" evidence="6">
    <location>
        <begin position="8"/>
        <end position="68"/>
    </location>
</feature>
<proteinExistence type="predicted"/>
<dbReference type="Pfam" id="PF00412">
    <property type="entry name" value="LIM"/>
    <property type="match status" value="2"/>
</dbReference>
<dbReference type="GO" id="GO:0046872">
    <property type="term" value="F:metal ion binding"/>
    <property type="evidence" value="ECO:0007669"/>
    <property type="project" value="UniProtKB-KW"/>
</dbReference>
<dbReference type="Gene3D" id="2.10.110.10">
    <property type="entry name" value="Cysteine Rich Protein"/>
    <property type="match status" value="2"/>
</dbReference>
<protein>
    <recommendedName>
        <fullName evidence="6">LIM zinc-binding domain-containing protein</fullName>
    </recommendedName>
</protein>
<evidence type="ECO:0000313" key="7">
    <source>
        <dbReference type="EMBL" id="VAH16968.1"/>
    </source>
</evidence>
<evidence type="ECO:0000256" key="5">
    <source>
        <dbReference type="SAM" id="MobiDB-lite"/>
    </source>
</evidence>
<dbReference type="FunFam" id="2.10.110.10:FF:000002">
    <property type="entry name" value="LIM domain and actin-binding 1"/>
    <property type="match status" value="2"/>
</dbReference>
<dbReference type="AlphaFoldDB" id="A0A9R0QSX6"/>
<dbReference type="OMA" id="TIEGECF"/>
<dbReference type="GO" id="GO:0051017">
    <property type="term" value="P:actin filament bundle assembly"/>
    <property type="evidence" value="ECO:0007669"/>
    <property type="project" value="UniProtKB-ARBA"/>
</dbReference>